<comment type="caution">
    <text evidence="2">The sequence shown here is derived from an EMBL/GenBank/DDBJ whole genome shotgun (WGS) entry which is preliminary data.</text>
</comment>
<feature type="domain" description="RAD51D N-terminal" evidence="1">
    <location>
        <begin position="1"/>
        <end position="51"/>
    </location>
</feature>
<evidence type="ECO:0000313" key="3">
    <source>
        <dbReference type="Proteomes" id="UP001331515"/>
    </source>
</evidence>
<proteinExistence type="predicted"/>
<dbReference type="AlphaFoldDB" id="A0AAN8D8Y7"/>
<organism evidence="2 3">
    <name type="scientific">Champsocephalus gunnari</name>
    <name type="common">Mackerel icefish</name>
    <dbReference type="NCBI Taxonomy" id="52237"/>
    <lineage>
        <taxon>Eukaryota</taxon>
        <taxon>Metazoa</taxon>
        <taxon>Chordata</taxon>
        <taxon>Craniata</taxon>
        <taxon>Vertebrata</taxon>
        <taxon>Euteleostomi</taxon>
        <taxon>Actinopterygii</taxon>
        <taxon>Neopterygii</taxon>
        <taxon>Teleostei</taxon>
        <taxon>Neoteleostei</taxon>
        <taxon>Acanthomorphata</taxon>
        <taxon>Eupercaria</taxon>
        <taxon>Perciformes</taxon>
        <taxon>Notothenioidei</taxon>
        <taxon>Channichthyidae</taxon>
        <taxon>Champsocephalus</taxon>
    </lineage>
</organism>
<dbReference type="InterPro" id="IPR048943">
    <property type="entry name" value="RAD51D_N"/>
</dbReference>
<gene>
    <name evidence="2" type="ORF">CgunFtcFv8_002576</name>
</gene>
<dbReference type="Proteomes" id="UP001331515">
    <property type="component" value="Unassembled WGS sequence"/>
</dbReference>
<dbReference type="EMBL" id="JAURVH010001525">
    <property type="protein sequence ID" value="KAK5917759.1"/>
    <property type="molecule type" value="Genomic_DNA"/>
</dbReference>
<evidence type="ECO:0000259" key="1">
    <source>
        <dbReference type="Pfam" id="PF21794"/>
    </source>
</evidence>
<dbReference type="Pfam" id="PF21794">
    <property type="entry name" value="RAD51D_N"/>
    <property type="match status" value="1"/>
</dbReference>
<protein>
    <recommendedName>
        <fullName evidence="1">RAD51D N-terminal domain-containing protein</fullName>
    </recommendedName>
</protein>
<reference evidence="2 3" key="1">
    <citation type="journal article" date="2023" name="Mol. Biol. Evol.">
        <title>Genomics of Secondarily Temperate Adaptation in the Only Non-Antarctic Icefish.</title>
        <authorList>
            <person name="Rivera-Colon A.G."/>
            <person name="Rayamajhi N."/>
            <person name="Minhas B.F."/>
            <person name="Madrigal G."/>
            <person name="Bilyk K.T."/>
            <person name="Yoon V."/>
            <person name="Hune M."/>
            <person name="Gregory S."/>
            <person name="Cheng C.H.C."/>
            <person name="Catchen J.M."/>
        </authorList>
    </citation>
    <scope>NUCLEOTIDE SEQUENCE [LARGE SCALE GENOMIC DNA]</scope>
    <source>
        <tissue evidence="2">White muscle</tissue>
    </source>
</reference>
<sequence length="67" mass="7542">MVVLREGMCPGLDADLVRDLRAADIKTVEDVVSSDIEDLAQRCSVSYKVFIIDWYLYTCCSFTFTGP</sequence>
<evidence type="ECO:0000313" key="2">
    <source>
        <dbReference type="EMBL" id="KAK5917759.1"/>
    </source>
</evidence>
<keyword evidence="3" id="KW-1185">Reference proteome</keyword>
<name>A0AAN8D8Y7_CHAGU</name>
<accession>A0AAN8D8Y7</accession>